<dbReference type="RefSeq" id="WP_054398661.1">
    <property type="nucleotide sequence ID" value="NZ_BJZD01000044.1"/>
</dbReference>
<feature type="transmembrane region" description="Helical" evidence="1">
    <location>
        <begin position="9"/>
        <end position="29"/>
    </location>
</feature>
<feature type="transmembrane region" description="Helical" evidence="1">
    <location>
        <begin position="114"/>
        <end position="133"/>
    </location>
</feature>
<name>A0AAN1Q440_9LACO</name>
<feature type="transmembrane region" description="Helical" evidence="1">
    <location>
        <begin position="87"/>
        <end position="108"/>
    </location>
</feature>
<gene>
    <name evidence="3" type="ORF">LPA65_09485</name>
</gene>
<dbReference type="GO" id="GO:0009636">
    <property type="term" value="P:response to toxic substance"/>
    <property type="evidence" value="ECO:0007669"/>
    <property type="project" value="TreeGrafter"/>
</dbReference>
<feature type="transmembrane region" description="Helical" evidence="1">
    <location>
        <begin position="186"/>
        <end position="205"/>
    </location>
</feature>
<keyword evidence="1" id="KW-1133">Transmembrane helix</keyword>
<feature type="transmembrane region" description="Helical" evidence="1">
    <location>
        <begin position="162"/>
        <end position="180"/>
    </location>
</feature>
<dbReference type="KEGG" id="larg:LPA65_09485"/>
<dbReference type="GeneID" id="89669595"/>
<evidence type="ECO:0000256" key="1">
    <source>
        <dbReference type="SAM" id="Phobius"/>
    </source>
</evidence>
<evidence type="ECO:0000313" key="3">
    <source>
        <dbReference type="EMBL" id="AYJ37076.1"/>
    </source>
</evidence>
<sequence>MTKRNLQLWLSYIVILLPIGYGIVNYAALPAKMAIHFNLDNQPNGMATKALVVVGFPIMMMVFQLICVGVTRLNANHKGPAPRFEQMMIWIVPVLSGVIYATTISYNLGHHWDIWRIAVSLIAFIFMAIGNYLPTISANQYAQIHRGGHPIRPMIWRRVRYWLGYTLVGGGVLLLLSIVTTVWVSVGLMGIIVVGLLILSFYGTLARHH</sequence>
<dbReference type="EMBL" id="CP032751">
    <property type="protein sequence ID" value="AYJ37076.1"/>
    <property type="molecule type" value="Genomic_DNA"/>
</dbReference>
<evidence type="ECO:0000259" key="2">
    <source>
        <dbReference type="Pfam" id="PF07853"/>
    </source>
</evidence>
<dbReference type="InterPro" id="IPR012867">
    <property type="entry name" value="DUF1648"/>
</dbReference>
<dbReference type="PANTHER" id="PTHR37810:SF5">
    <property type="entry name" value="IMMUNITY PROTEIN SDPI"/>
    <property type="match status" value="1"/>
</dbReference>
<protein>
    <submittedName>
        <fullName evidence="3">DUF1648 domain-containing protein</fullName>
    </submittedName>
</protein>
<keyword evidence="1" id="KW-0812">Transmembrane</keyword>
<dbReference type="Pfam" id="PF07853">
    <property type="entry name" value="DUF1648"/>
    <property type="match status" value="1"/>
</dbReference>
<feature type="domain" description="DUF1648" evidence="2">
    <location>
        <begin position="13"/>
        <end position="61"/>
    </location>
</feature>
<keyword evidence="1" id="KW-0472">Membrane</keyword>
<evidence type="ECO:0000313" key="4">
    <source>
        <dbReference type="Proteomes" id="UP000281644"/>
    </source>
</evidence>
<organism evidence="3 4">
    <name type="scientific">Lactiplantibacillus argentoratensis</name>
    <dbReference type="NCBI Taxonomy" id="271881"/>
    <lineage>
        <taxon>Bacteria</taxon>
        <taxon>Bacillati</taxon>
        <taxon>Bacillota</taxon>
        <taxon>Bacilli</taxon>
        <taxon>Lactobacillales</taxon>
        <taxon>Lactobacillaceae</taxon>
        <taxon>Lactiplantibacillus</taxon>
    </lineage>
</organism>
<feature type="transmembrane region" description="Helical" evidence="1">
    <location>
        <begin position="49"/>
        <end position="75"/>
    </location>
</feature>
<reference evidence="3 4" key="1">
    <citation type="submission" date="2018-10" db="EMBL/GenBank/DDBJ databases">
        <title>Genome sequencing of Lactobacillus species.</title>
        <authorList>
            <person name="Baek C."/>
            <person name="Yi H."/>
        </authorList>
    </citation>
    <scope>NUCLEOTIDE SEQUENCE [LARGE SCALE GENOMIC DNA]</scope>
    <source>
        <strain evidence="3 4">DSM 16365</strain>
    </source>
</reference>
<dbReference type="AlphaFoldDB" id="A0AAN1Q440"/>
<accession>A0AAN1Q440</accession>
<dbReference type="Proteomes" id="UP000281644">
    <property type="component" value="Chromosome"/>
</dbReference>
<dbReference type="PANTHER" id="PTHR37810">
    <property type="entry name" value="IMMUNITY PROTEIN SDPI"/>
    <property type="match status" value="1"/>
</dbReference>
<proteinExistence type="predicted"/>